<dbReference type="Proteomes" id="UP000001940">
    <property type="component" value="Chromosome IV"/>
</dbReference>
<dbReference type="SUPFAM" id="SSF81321">
    <property type="entry name" value="Family A G protein-coupled receptor-like"/>
    <property type="match status" value="1"/>
</dbReference>
<feature type="transmembrane region" description="Helical" evidence="6">
    <location>
        <begin position="185"/>
        <end position="206"/>
    </location>
</feature>
<dbReference type="AGR" id="WB:WBGene00005090"/>
<dbReference type="SMR" id="Q18552"/>
<accession>Q18552</accession>
<dbReference type="AlphaFoldDB" id="Q18552"/>
<dbReference type="PANTHER" id="PTHR22945">
    <property type="entry name" value="SERPENTINE RECEPTOR, CLASS D DELTA"/>
    <property type="match status" value="1"/>
</dbReference>
<evidence type="ECO:0000313" key="8">
    <source>
        <dbReference type="Proteomes" id="UP000001940"/>
    </source>
</evidence>
<evidence type="ECO:0000256" key="5">
    <source>
        <dbReference type="ARBA" id="ARBA00023136"/>
    </source>
</evidence>
<gene>
    <name evidence="7 9" type="primary">srd-12</name>
    <name evidence="9" type="ORF">C39H7.6</name>
    <name evidence="7" type="ORF">CELE_C39H7.6</name>
</gene>
<keyword evidence="4 6" id="KW-1133">Transmembrane helix</keyword>
<dbReference type="HOGENOM" id="CLU_057924_3_0_1"/>
<comment type="subcellular location">
    <subcellularLocation>
        <location evidence="1">Membrane</location>
        <topology evidence="1">Multi-pass membrane protein</topology>
    </subcellularLocation>
</comment>
<dbReference type="PhylomeDB" id="Q18552"/>
<dbReference type="CTD" id="191802"/>
<evidence type="ECO:0000256" key="3">
    <source>
        <dbReference type="ARBA" id="ARBA00022692"/>
    </source>
</evidence>
<feature type="transmembrane region" description="Helical" evidence="6">
    <location>
        <begin position="95"/>
        <end position="116"/>
    </location>
</feature>
<dbReference type="InParanoid" id="Q18552"/>
<proteinExistence type="inferred from homology"/>
<evidence type="ECO:0000313" key="9">
    <source>
        <dbReference type="WormBase" id="C39H7.6"/>
    </source>
</evidence>
<dbReference type="KEGG" id="cel:CELE_C39H7.6"/>
<feature type="transmembrane region" description="Helical" evidence="6">
    <location>
        <begin position="232"/>
        <end position="256"/>
    </location>
</feature>
<dbReference type="UCSC" id="C39H7.6">
    <property type="organism name" value="c. elegans"/>
</dbReference>
<dbReference type="Pfam" id="PF10317">
    <property type="entry name" value="7TM_GPCR_Srd"/>
    <property type="match status" value="1"/>
</dbReference>
<dbReference type="WormBase" id="C39H7.6">
    <property type="protein sequence ID" value="CE25807"/>
    <property type="gene ID" value="WBGene00005090"/>
    <property type="gene designation" value="srd-12"/>
</dbReference>
<keyword evidence="8" id="KW-1185">Reference proteome</keyword>
<sequence length="325" mass="37442">MFDFAVLFSCAHAIISVLGMCFNALLAYLALFQTPRVIKSYATLIVNFAITDFFACMFDFFVQQRLIPTGMTLAYVSNGFCKHWGPRTCFFGYSLMLHFLSHSLWSLLLSFSYRCYILYKPAPHRHTLVILLMIIYIPSLFQWISFIWSQDDPEEIREILHVAFPAYNLTGHVVTGTKNILCFSALYTILHMTIPITPVYVCILILRRKIISRLSYQGVNITSDTKNLHSQLLMALTYQAAIPGFYLFSIYSYAIGQFGIYNHPALEYFTFSSFLLIPFLSPLASFIFVTPYRQFIKLKLFRIVQIEPTETSNTPQNYTSIHIIG</sequence>
<dbReference type="PANTHER" id="PTHR22945:SF90">
    <property type="entry name" value="G_PROTEIN_RECEP_F1_2 DOMAIN-CONTAINING PROTEIN"/>
    <property type="match status" value="1"/>
</dbReference>
<feature type="transmembrane region" description="Helical" evidence="6">
    <location>
        <begin position="41"/>
        <end position="62"/>
    </location>
</feature>
<dbReference type="GeneID" id="191802"/>
<evidence type="ECO:0000256" key="6">
    <source>
        <dbReference type="SAM" id="Phobius"/>
    </source>
</evidence>
<dbReference type="OrthoDB" id="5808087at2759"/>
<feature type="transmembrane region" description="Helical" evidence="6">
    <location>
        <begin position="128"/>
        <end position="148"/>
    </location>
</feature>
<dbReference type="PaxDb" id="6239-C39H7.6"/>
<feature type="transmembrane region" description="Helical" evidence="6">
    <location>
        <begin position="6"/>
        <end position="29"/>
    </location>
</feature>
<keyword evidence="5 6" id="KW-0472">Membrane</keyword>
<evidence type="ECO:0000256" key="4">
    <source>
        <dbReference type="ARBA" id="ARBA00022989"/>
    </source>
</evidence>
<protein>
    <submittedName>
        <fullName evidence="7">G_PROTEIN_RECEP_F1_2 domain-containing protein</fullName>
    </submittedName>
</protein>
<dbReference type="InterPro" id="IPR050920">
    <property type="entry name" value="Nematode_rcpt-like_delta"/>
</dbReference>
<dbReference type="OMA" id="LISPRAC"/>
<feature type="transmembrane region" description="Helical" evidence="6">
    <location>
        <begin position="268"/>
        <end position="289"/>
    </location>
</feature>
<name>Q18552_CAEEL</name>
<keyword evidence="3 6" id="KW-0812">Transmembrane</keyword>
<organism evidence="7 8">
    <name type="scientific">Caenorhabditis elegans</name>
    <dbReference type="NCBI Taxonomy" id="6239"/>
    <lineage>
        <taxon>Eukaryota</taxon>
        <taxon>Metazoa</taxon>
        <taxon>Ecdysozoa</taxon>
        <taxon>Nematoda</taxon>
        <taxon>Chromadorea</taxon>
        <taxon>Rhabditida</taxon>
        <taxon>Rhabditina</taxon>
        <taxon>Rhabditomorpha</taxon>
        <taxon>Rhabditoidea</taxon>
        <taxon>Rhabditidae</taxon>
        <taxon>Peloderinae</taxon>
        <taxon>Caenorhabditis</taxon>
    </lineage>
</organism>
<comment type="similarity">
    <text evidence="2">Belongs to the nematode receptor-like protein srd family.</text>
</comment>
<dbReference type="InterPro" id="IPR019421">
    <property type="entry name" value="7TM_GPCR_serpentine_rcpt_Srd"/>
</dbReference>
<dbReference type="RefSeq" id="NP_500836.1">
    <property type="nucleotide sequence ID" value="NM_068435.2"/>
</dbReference>
<dbReference type="FunCoup" id="Q18552">
    <property type="interactions" value="9"/>
</dbReference>
<dbReference type="eggNOG" id="ENOG502TFUA">
    <property type="taxonomic scope" value="Eukaryota"/>
</dbReference>
<reference evidence="7 8" key="1">
    <citation type="journal article" date="1998" name="Science">
        <title>Genome sequence of the nematode C. elegans: a platform for investigating biology.</title>
        <authorList>
            <consortium name="The C. elegans sequencing consortium"/>
            <person name="Sulson J.E."/>
            <person name="Waterston R."/>
        </authorList>
    </citation>
    <scope>NUCLEOTIDE SEQUENCE [LARGE SCALE GENOMIC DNA]</scope>
    <source>
        <strain evidence="7 8">Bristol N2</strain>
    </source>
</reference>
<evidence type="ECO:0000313" key="7">
    <source>
        <dbReference type="EMBL" id="CCD62221.1"/>
    </source>
</evidence>
<dbReference type="EMBL" id="BX284604">
    <property type="protein sequence ID" value="CCD62221.1"/>
    <property type="molecule type" value="Genomic_DNA"/>
</dbReference>
<evidence type="ECO:0000256" key="2">
    <source>
        <dbReference type="ARBA" id="ARBA00009166"/>
    </source>
</evidence>
<evidence type="ECO:0000256" key="1">
    <source>
        <dbReference type="ARBA" id="ARBA00004141"/>
    </source>
</evidence>
<dbReference type="GO" id="GO:0016020">
    <property type="term" value="C:membrane"/>
    <property type="evidence" value="ECO:0007669"/>
    <property type="project" value="UniProtKB-SubCell"/>
</dbReference>